<evidence type="ECO:0000313" key="5">
    <source>
        <dbReference type="Proteomes" id="UP000031552"/>
    </source>
</evidence>
<protein>
    <submittedName>
        <fullName evidence="4">Nucleoside-triphosphatase</fullName>
        <ecNumber evidence="4">3.6.1.15</ecNumber>
    </submittedName>
</protein>
<keyword evidence="2 4" id="KW-0378">Hydrolase</keyword>
<reference evidence="4" key="2">
    <citation type="submission" date="2014-09" db="EMBL/GenBank/DDBJ databases">
        <title>Criblamydia sequanensis harbors a mega-plasmid encoding arsenite resistance.</title>
        <authorList>
            <person name="Bertelli C."/>
            <person name="Goesmann A."/>
            <person name="Greub G."/>
        </authorList>
    </citation>
    <scope>NUCLEOTIDE SEQUENCE [LARGE SCALE GENOMIC DNA]</scope>
    <source>
        <strain evidence="4">CRIB-18</strain>
    </source>
</reference>
<evidence type="ECO:0000256" key="1">
    <source>
        <dbReference type="ARBA" id="ARBA00008023"/>
    </source>
</evidence>
<dbReference type="GO" id="GO:0005737">
    <property type="term" value="C:cytoplasm"/>
    <property type="evidence" value="ECO:0007669"/>
    <property type="project" value="TreeGrafter"/>
</dbReference>
<dbReference type="eggNOG" id="COG0127">
    <property type="taxonomic scope" value="Bacteria"/>
</dbReference>
<organism evidence="4 5">
    <name type="scientific">Candidatus Criblamydia sequanensis CRIB-18</name>
    <dbReference type="NCBI Taxonomy" id="1437425"/>
    <lineage>
        <taxon>Bacteria</taxon>
        <taxon>Pseudomonadati</taxon>
        <taxon>Chlamydiota</taxon>
        <taxon>Chlamydiia</taxon>
        <taxon>Parachlamydiales</taxon>
        <taxon>Candidatus Criblamydiaceae</taxon>
        <taxon>Candidatus Criblamydia</taxon>
    </lineage>
</organism>
<proteinExistence type="inferred from homology"/>
<dbReference type="RefSeq" id="WP_053331966.1">
    <property type="nucleotide sequence ID" value="NZ_CCEJ010000009.1"/>
</dbReference>
<sequence length="178" mass="20466">MPINWKLNTSNKGKFEEFQILFNKHGINLNYSHTDLKEIDADPITVIAHKASQVEPFTLVDDTSLDITGEKVGIHVRWLLEHLKDCLNREAVWTVLLAYREDKNIFIYKGAVFGKIVPKSGDRGFGFDPFFMPKGSLKTLAEFKPDKFNARAQAVNAFIRNKIYKVVPEINNWEGPWQ</sequence>
<keyword evidence="5" id="KW-1185">Reference proteome</keyword>
<dbReference type="EC" id="3.6.1.15" evidence="4"/>
<keyword evidence="3" id="KW-0546">Nucleotide metabolism</keyword>
<dbReference type="InterPro" id="IPR002637">
    <property type="entry name" value="RdgB/HAM1"/>
</dbReference>
<accession>A0A090E1M1</accession>
<comment type="caution">
    <text evidence="4">The sequence shown here is derived from an EMBL/GenBank/DDBJ whole genome shotgun (WGS) entry which is preliminary data.</text>
</comment>
<gene>
    <name evidence="4" type="ORF">CSEC_1830</name>
</gene>
<dbReference type="Pfam" id="PF01725">
    <property type="entry name" value="Ham1p_like"/>
    <property type="match status" value="1"/>
</dbReference>
<dbReference type="GO" id="GO:0047429">
    <property type="term" value="F:nucleoside triphosphate diphosphatase activity"/>
    <property type="evidence" value="ECO:0007669"/>
    <property type="project" value="InterPro"/>
</dbReference>
<dbReference type="PANTHER" id="PTHR11067:SF9">
    <property type="entry name" value="INOSINE TRIPHOSPHATE PYROPHOSPHATASE"/>
    <property type="match status" value="1"/>
</dbReference>
<dbReference type="PANTHER" id="PTHR11067">
    <property type="entry name" value="INOSINE TRIPHOSPHATE PYROPHOSPHATASE/HAM1 PROTEIN"/>
    <property type="match status" value="1"/>
</dbReference>
<dbReference type="EMBL" id="CCEJ010000009">
    <property type="protein sequence ID" value="CDR34639.1"/>
    <property type="molecule type" value="Genomic_DNA"/>
</dbReference>
<dbReference type="GO" id="GO:0009143">
    <property type="term" value="P:nucleoside triphosphate catabolic process"/>
    <property type="evidence" value="ECO:0007669"/>
    <property type="project" value="InterPro"/>
</dbReference>
<evidence type="ECO:0000256" key="2">
    <source>
        <dbReference type="ARBA" id="ARBA00022801"/>
    </source>
</evidence>
<reference evidence="4" key="1">
    <citation type="submission" date="2013-12" db="EMBL/GenBank/DDBJ databases">
        <authorList>
            <person name="Linke B."/>
        </authorList>
    </citation>
    <scope>NUCLEOTIDE SEQUENCE [LARGE SCALE GENOMIC DNA]</scope>
    <source>
        <strain evidence="4">CRIB-18</strain>
    </source>
</reference>
<name>A0A090E1M1_9BACT</name>
<dbReference type="Proteomes" id="UP000031552">
    <property type="component" value="Unassembled WGS sequence"/>
</dbReference>
<dbReference type="InterPro" id="IPR029001">
    <property type="entry name" value="ITPase-like_fam"/>
</dbReference>
<comment type="similarity">
    <text evidence="1">Belongs to the HAM1 NTPase family.</text>
</comment>
<dbReference type="AlphaFoldDB" id="A0A090E1M1"/>
<dbReference type="GO" id="GO:0017111">
    <property type="term" value="F:ribonucleoside triphosphate phosphatase activity"/>
    <property type="evidence" value="ECO:0007669"/>
    <property type="project" value="UniProtKB-EC"/>
</dbReference>
<dbReference type="STRING" id="1437425.CSEC_1830"/>
<evidence type="ECO:0000256" key="3">
    <source>
        <dbReference type="ARBA" id="ARBA00023080"/>
    </source>
</evidence>
<evidence type="ECO:0000313" key="4">
    <source>
        <dbReference type="EMBL" id="CDR34639.1"/>
    </source>
</evidence>
<dbReference type="Gene3D" id="3.90.950.10">
    <property type="match status" value="1"/>
</dbReference>
<dbReference type="GO" id="GO:0009117">
    <property type="term" value="P:nucleotide metabolic process"/>
    <property type="evidence" value="ECO:0007669"/>
    <property type="project" value="UniProtKB-KW"/>
</dbReference>
<dbReference type="SUPFAM" id="SSF52972">
    <property type="entry name" value="ITPase-like"/>
    <property type="match status" value="1"/>
</dbReference>